<dbReference type="EMBL" id="JNGW01000067">
    <property type="protein sequence ID" value="KDR52321.1"/>
    <property type="molecule type" value="Genomic_DNA"/>
</dbReference>
<evidence type="ECO:0000256" key="2">
    <source>
        <dbReference type="ARBA" id="ARBA00004892"/>
    </source>
</evidence>
<evidence type="ECO:0000256" key="6">
    <source>
        <dbReference type="ARBA" id="ARBA00023235"/>
    </source>
</evidence>
<dbReference type="eggNOG" id="COG1904">
    <property type="taxonomic scope" value="Bacteria"/>
</dbReference>
<dbReference type="HOGENOM" id="CLU_044465_1_0_10"/>
<evidence type="ECO:0000256" key="5">
    <source>
        <dbReference type="ARBA" id="ARBA00020555"/>
    </source>
</evidence>
<dbReference type="AlphaFoldDB" id="A0A069QR59"/>
<dbReference type="SUPFAM" id="SSF51556">
    <property type="entry name" value="Metallo-dependent hydrolases"/>
    <property type="match status" value="1"/>
</dbReference>
<proteinExistence type="inferred from homology"/>
<evidence type="ECO:0000256" key="1">
    <source>
        <dbReference type="ARBA" id="ARBA00001165"/>
    </source>
</evidence>
<accession>A0A069QR59</accession>
<dbReference type="Gene3D" id="3.20.20.140">
    <property type="entry name" value="Metal-dependent hydrolases"/>
    <property type="match status" value="1"/>
</dbReference>
<comment type="catalytic activity">
    <reaction evidence="1 7">
        <text>D-glucuronate = D-fructuronate</text>
        <dbReference type="Rhea" id="RHEA:13049"/>
        <dbReference type="ChEBI" id="CHEBI:58720"/>
        <dbReference type="ChEBI" id="CHEBI:59863"/>
        <dbReference type="EC" id="5.3.1.12"/>
    </reaction>
</comment>
<comment type="caution">
    <text evidence="8">The sequence shown here is derived from an EMBL/GenBank/DDBJ whole genome shotgun (WGS) entry which is preliminary data.</text>
</comment>
<dbReference type="Gene3D" id="1.10.2020.10">
    <property type="entry name" value="uronate isomerase, domain 2, chain A"/>
    <property type="match status" value="1"/>
</dbReference>
<evidence type="ECO:0000313" key="8">
    <source>
        <dbReference type="EMBL" id="KDR52321.1"/>
    </source>
</evidence>
<dbReference type="Pfam" id="PF02614">
    <property type="entry name" value="UxaC"/>
    <property type="match status" value="1"/>
</dbReference>
<dbReference type="InterPro" id="IPR032466">
    <property type="entry name" value="Metal_Hydrolase"/>
</dbReference>
<dbReference type="Proteomes" id="UP000027442">
    <property type="component" value="Unassembled WGS sequence"/>
</dbReference>
<dbReference type="RefSeq" id="WP_018967327.1">
    <property type="nucleotide sequence ID" value="NZ_KB899214.1"/>
</dbReference>
<dbReference type="NCBIfam" id="NF002794">
    <property type="entry name" value="PRK02925.1"/>
    <property type="match status" value="1"/>
</dbReference>
<comment type="pathway">
    <text evidence="2 7">Carbohydrate metabolism; pentose and glucuronate interconversion.</text>
</comment>
<sequence length="465" mass="53116">MLNIGENFLLETHFAQELYREHAQRMAVIDYHSHISPRDVAEDRIFDSITSIWMENNPYLWRAMRANGVEETYCTGTETDDWLRFEKWAQTMPYLMRSPLYLWSHLALKTVFGIDEALNPHSARRIFDACNAQLQGGELSAQSLLRRFRIACICTIDDPIDSLEHHRKLKGEGSDIRMLPTWRPDKAMNIEKKEFRNYVTQLGEVANIDISTFNGLVDALQSRHDFFAQNGCRIADHQLEEFYDEQYTDSQIEIIFEKAMRGQDLSRSEVRQYKHCFLKLTAEMNHAANWTQQYHYGILLDNNSLLYESVGQGIGADSIGEPYTAHAMSHFLDDLHTRGKLARTILTCLNPADNDMLCSMTGNFQEAGIPGKLQFGMGWWSNAQPGCVGEQIDALSRFGLLGRSIGVSTGSRSLLSLVRHEYFRRLLCNLLGNDVAKGLLPTDMEAVGALVQDVCYNNAHRYFGF</sequence>
<comment type="similarity">
    <text evidence="3 7">Belongs to the metallo-dependent hydrolases superfamily. Uronate isomerase family.</text>
</comment>
<dbReference type="HAMAP" id="MF_00675">
    <property type="entry name" value="UxaC"/>
    <property type="match status" value="1"/>
</dbReference>
<keyword evidence="9" id="KW-1185">Reference proteome</keyword>
<gene>
    <name evidence="7" type="primary">uxaC</name>
    <name evidence="8" type="ORF">HMPREF1991_01584</name>
</gene>
<dbReference type="PATRIC" id="fig|1122985.7.peg.1645"/>
<name>A0A069QR59_HOYLO</name>
<dbReference type="UniPathway" id="UPA00246"/>
<evidence type="ECO:0000256" key="4">
    <source>
        <dbReference type="ARBA" id="ARBA00012546"/>
    </source>
</evidence>
<comment type="catalytic activity">
    <reaction evidence="7">
        <text>aldehydo-D-galacturonate = keto-D-tagaturonate</text>
        <dbReference type="Rhea" id="RHEA:27702"/>
        <dbReference type="ChEBI" id="CHEBI:12952"/>
        <dbReference type="ChEBI" id="CHEBI:17886"/>
    </reaction>
</comment>
<dbReference type="EC" id="5.3.1.12" evidence="4 7"/>
<dbReference type="InterPro" id="IPR003766">
    <property type="entry name" value="Uronate_isomerase"/>
</dbReference>
<evidence type="ECO:0000313" key="9">
    <source>
        <dbReference type="Proteomes" id="UP000027442"/>
    </source>
</evidence>
<dbReference type="GO" id="GO:0042840">
    <property type="term" value="P:D-glucuronate catabolic process"/>
    <property type="evidence" value="ECO:0007669"/>
    <property type="project" value="TreeGrafter"/>
</dbReference>
<dbReference type="PANTHER" id="PTHR30068">
    <property type="entry name" value="URONATE ISOMERASE"/>
    <property type="match status" value="1"/>
</dbReference>
<keyword evidence="6 7" id="KW-0413">Isomerase</keyword>
<protein>
    <recommendedName>
        <fullName evidence="5 7">Uronate isomerase</fullName>
        <ecNumber evidence="4 7">5.3.1.12</ecNumber>
    </recommendedName>
    <alternativeName>
        <fullName evidence="7">Glucuronate isomerase</fullName>
    </alternativeName>
    <alternativeName>
        <fullName evidence="7">Uronic isomerase</fullName>
    </alternativeName>
</protein>
<reference evidence="8 9" key="1">
    <citation type="submission" date="2013-08" db="EMBL/GenBank/DDBJ databases">
        <authorList>
            <person name="Weinstock G."/>
            <person name="Sodergren E."/>
            <person name="Wylie T."/>
            <person name="Fulton L."/>
            <person name="Fulton R."/>
            <person name="Fronick C."/>
            <person name="O'Laughlin M."/>
            <person name="Godfrey J."/>
            <person name="Miner T."/>
            <person name="Herter B."/>
            <person name="Appelbaum E."/>
            <person name="Cordes M."/>
            <person name="Lek S."/>
            <person name="Wollam A."/>
            <person name="Pepin K.H."/>
            <person name="Palsikar V.B."/>
            <person name="Mitreva M."/>
            <person name="Wilson R.K."/>
        </authorList>
    </citation>
    <scope>NUCLEOTIDE SEQUENCE [LARGE SCALE GENOMIC DNA]</scope>
    <source>
        <strain evidence="8 9">ATCC 15930</strain>
    </source>
</reference>
<organism evidence="8 9">
    <name type="scientific">Hoylesella loescheii DSM 19665 = JCM 12249 = ATCC 15930</name>
    <dbReference type="NCBI Taxonomy" id="1122985"/>
    <lineage>
        <taxon>Bacteria</taxon>
        <taxon>Pseudomonadati</taxon>
        <taxon>Bacteroidota</taxon>
        <taxon>Bacteroidia</taxon>
        <taxon>Bacteroidales</taxon>
        <taxon>Prevotellaceae</taxon>
        <taxon>Hoylesella</taxon>
    </lineage>
</organism>
<evidence type="ECO:0000256" key="3">
    <source>
        <dbReference type="ARBA" id="ARBA00008397"/>
    </source>
</evidence>
<dbReference type="GO" id="GO:0019698">
    <property type="term" value="P:D-galacturonate catabolic process"/>
    <property type="evidence" value="ECO:0007669"/>
    <property type="project" value="TreeGrafter"/>
</dbReference>
<evidence type="ECO:0000256" key="7">
    <source>
        <dbReference type="HAMAP-Rule" id="MF_00675"/>
    </source>
</evidence>
<dbReference type="GO" id="GO:0008880">
    <property type="term" value="F:glucuronate isomerase activity"/>
    <property type="evidence" value="ECO:0007669"/>
    <property type="project" value="UniProtKB-UniRule"/>
</dbReference>
<dbReference type="PANTHER" id="PTHR30068:SF4">
    <property type="entry name" value="URONATE ISOMERASE"/>
    <property type="match status" value="1"/>
</dbReference>